<sequence>MEEREFSQEIIDKFPSEEIDRITALMKEQLEIRDRKYHFKKYSSCFLGRDMVNWLLENGYAANVEEALDVGNYLMSKDVFHHVCRDHPLKNQKLYYIFESDEKDRGHLPESEKPASWQDVLQEQDGKLLSGEEVNDVLASLSDWPDKNPEMSELLVDNHNRELLDNCRPLNWQDPEATQKYDLIAIGGGAGGLVSSIGAAISGGRAALIERNIMGGDCLNTGCVPSKAFIKAAKVAQTVRNSEKYGIMFEGELKVDFGKVMERMRKVRAEISEHDSVYKFIKKYGIDMYLGDAKFINKNEIEVNGQTLQIAKCSIATGGHPYVPEIAGLSDFPYLTSENVFNITEQPRHLVIIGVGPIGCELGQSFARFGTKVTMISRGNQFLPKEDPDAASYLHQSLKDDGVTILFNAEPTKVDVLNSTGKVWTPEARFEMEVLVNGIPETIQGDSILIAAGRRPNVHGLGLEEAGVDYDEIKGIHVNDYCKTTNKNVYAVGDVCSPYQFTHNSDHMARNVVRNALFFGKEKTSNLIMSWCTYTDPEIAHVGKYPHEMEEKGIKYDTYKYDIAHNDRAICDGEIGIIKIHCKKDTDTILGATIVGGPAGDMICQVSQAMFNKVGLSTMGTVVHPYPTYAEAFKALTGQYNLKKLTPKSKTALRTILNVKR</sequence>
<evidence type="ECO:0000313" key="11">
    <source>
        <dbReference type="EMBL" id="CAI2360882.1"/>
    </source>
</evidence>
<dbReference type="PRINTS" id="PR00411">
    <property type="entry name" value="PNDRDTASEI"/>
</dbReference>
<dbReference type="Pfam" id="PF02852">
    <property type="entry name" value="Pyr_redox_dim"/>
    <property type="match status" value="1"/>
</dbReference>
<dbReference type="SMART" id="SM00049">
    <property type="entry name" value="DEP"/>
    <property type="match status" value="1"/>
</dbReference>
<accession>A0AAD1U295</accession>
<dbReference type="Pfam" id="PF07992">
    <property type="entry name" value="Pyr_redox_2"/>
    <property type="match status" value="1"/>
</dbReference>
<dbReference type="InterPro" id="IPR036390">
    <property type="entry name" value="WH_DNA-bd_sf"/>
</dbReference>
<dbReference type="GO" id="GO:0003955">
    <property type="term" value="F:NAD(P)H dehydrogenase (quinone) activity"/>
    <property type="evidence" value="ECO:0007669"/>
    <property type="project" value="TreeGrafter"/>
</dbReference>
<evidence type="ECO:0000256" key="1">
    <source>
        <dbReference type="ARBA" id="ARBA00001974"/>
    </source>
</evidence>
<organism evidence="11 12">
    <name type="scientific">Euplotes crassus</name>
    <dbReference type="NCBI Taxonomy" id="5936"/>
    <lineage>
        <taxon>Eukaryota</taxon>
        <taxon>Sar</taxon>
        <taxon>Alveolata</taxon>
        <taxon>Ciliophora</taxon>
        <taxon>Intramacronucleata</taxon>
        <taxon>Spirotrichea</taxon>
        <taxon>Hypotrichia</taxon>
        <taxon>Euplotida</taxon>
        <taxon>Euplotidae</taxon>
        <taxon>Moneuplotes</taxon>
    </lineage>
</organism>
<keyword evidence="3 9" id="KW-0285">Flavoprotein</keyword>
<dbReference type="Gene3D" id="3.50.50.60">
    <property type="entry name" value="FAD/NAD(P)-binding domain"/>
    <property type="match status" value="2"/>
</dbReference>
<dbReference type="InterPro" id="IPR036188">
    <property type="entry name" value="FAD/NAD-bd_sf"/>
</dbReference>
<dbReference type="InterPro" id="IPR000591">
    <property type="entry name" value="DEP_dom"/>
</dbReference>
<keyword evidence="7" id="KW-1015">Disulfide bond</keyword>
<keyword evidence="5" id="KW-0521">NADP</keyword>
<dbReference type="FunFam" id="3.30.390.30:FF:000001">
    <property type="entry name" value="Dihydrolipoyl dehydrogenase"/>
    <property type="match status" value="1"/>
</dbReference>
<evidence type="ECO:0000256" key="9">
    <source>
        <dbReference type="RuleBase" id="RU003691"/>
    </source>
</evidence>
<feature type="domain" description="DEP" evidence="10">
    <location>
        <begin position="26"/>
        <end position="100"/>
    </location>
</feature>
<evidence type="ECO:0000256" key="8">
    <source>
        <dbReference type="ARBA" id="ARBA00023284"/>
    </source>
</evidence>
<evidence type="ECO:0000259" key="10">
    <source>
        <dbReference type="PROSITE" id="PS50186"/>
    </source>
</evidence>
<dbReference type="InterPro" id="IPR004099">
    <property type="entry name" value="Pyr_nucl-diS_OxRdtase_dimer"/>
</dbReference>
<proteinExistence type="inferred from homology"/>
<keyword evidence="12" id="KW-1185">Reference proteome</keyword>
<dbReference type="SUPFAM" id="SSF51905">
    <property type="entry name" value="FAD/NAD(P)-binding domain"/>
    <property type="match status" value="1"/>
</dbReference>
<comment type="caution">
    <text evidence="11">The sequence shown here is derived from an EMBL/GenBank/DDBJ whole genome shotgun (WGS) entry which is preliminary data.</text>
</comment>
<dbReference type="SUPFAM" id="SSF55424">
    <property type="entry name" value="FAD/NAD-linked reductases, dimerisation (C-terminal) domain"/>
    <property type="match status" value="1"/>
</dbReference>
<comment type="similarity">
    <text evidence="2 9">Belongs to the class-I pyridine nucleotide-disulfide oxidoreductase family.</text>
</comment>
<dbReference type="InterPro" id="IPR023753">
    <property type="entry name" value="FAD/NAD-binding_dom"/>
</dbReference>
<dbReference type="Gene3D" id="3.30.390.30">
    <property type="match status" value="1"/>
</dbReference>
<evidence type="ECO:0000256" key="2">
    <source>
        <dbReference type="ARBA" id="ARBA00007532"/>
    </source>
</evidence>
<dbReference type="Proteomes" id="UP001295684">
    <property type="component" value="Unassembled WGS sequence"/>
</dbReference>
<protein>
    <recommendedName>
        <fullName evidence="10">DEP domain-containing protein</fullName>
    </recommendedName>
</protein>
<reference evidence="11" key="1">
    <citation type="submission" date="2023-07" db="EMBL/GenBank/DDBJ databases">
        <authorList>
            <consortium name="AG Swart"/>
            <person name="Singh M."/>
            <person name="Singh A."/>
            <person name="Seah K."/>
            <person name="Emmerich C."/>
        </authorList>
    </citation>
    <scope>NUCLEOTIDE SEQUENCE</scope>
    <source>
        <strain evidence="11">DP1</strain>
    </source>
</reference>
<keyword evidence="6 9" id="KW-0560">Oxidoreductase</keyword>
<dbReference type="PANTHER" id="PTHR43014:SF2">
    <property type="entry name" value="MERCURIC REDUCTASE"/>
    <property type="match status" value="1"/>
</dbReference>
<keyword evidence="4 9" id="KW-0274">FAD</keyword>
<dbReference type="Gene3D" id="1.10.10.10">
    <property type="entry name" value="Winged helix-like DNA-binding domain superfamily/Winged helix DNA-binding domain"/>
    <property type="match status" value="1"/>
</dbReference>
<comment type="cofactor">
    <cofactor evidence="1">
        <name>FAD</name>
        <dbReference type="ChEBI" id="CHEBI:57692"/>
    </cofactor>
</comment>
<evidence type="ECO:0000256" key="5">
    <source>
        <dbReference type="ARBA" id="ARBA00022857"/>
    </source>
</evidence>
<dbReference type="GO" id="GO:0050660">
    <property type="term" value="F:flavin adenine dinucleotide binding"/>
    <property type="evidence" value="ECO:0007669"/>
    <property type="project" value="TreeGrafter"/>
</dbReference>
<dbReference type="SUPFAM" id="SSF46785">
    <property type="entry name" value="Winged helix' DNA-binding domain"/>
    <property type="match status" value="1"/>
</dbReference>
<dbReference type="PROSITE" id="PS50186">
    <property type="entry name" value="DEP"/>
    <property type="match status" value="1"/>
</dbReference>
<dbReference type="CDD" id="cd04371">
    <property type="entry name" value="DEP"/>
    <property type="match status" value="1"/>
</dbReference>
<evidence type="ECO:0000256" key="4">
    <source>
        <dbReference type="ARBA" id="ARBA00022827"/>
    </source>
</evidence>
<evidence type="ECO:0000256" key="6">
    <source>
        <dbReference type="ARBA" id="ARBA00023002"/>
    </source>
</evidence>
<dbReference type="PROSITE" id="PS00076">
    <property type="entry name" value="PYRIDINE_REDOX_1"/>
    <property type="match status" value="1"/>
</dbReference>
<dbReference type="AlphaFoldDB" id="A0AAD1U295"/>
<dbReference type="PRINTS" id="PR00368">
    <property type="entry name" value="FADPNR"/>
</dbReference>
<keyword evidence="8 9" id="KW-0676">Redox-active center</keyword>
<evidence type="ECO:0000256" key="3">
    <source>
        <dbReference type="ARBA" id="ARBA00022630"/>
    </source>
</evidence>
<dbReference type="InterPro" id="IPR012999">
    <property type="entry name" value="Pyr_OxRdtase_I_AS"/>
</dbReference>
<dbReference type="InterPro" id="IPR016156">
    <property type="entry name" value="FAD/NAD-linked_Rdtase_dimer_sf"/>
</dbReference>
<dbReference type="PANTHER" id="PTHR43014">
    <property type="entry name" value="MERCURIC REDUCTASE"/>
    <property type="match status" value="1"/>
</dbReference>
<dbReference type="Pfam" id="PF00610">
    <property type="entry name" value="DEP"/>
    <property type="match status" value="1"/>
</dbReference>
<dbReference type="GO" id="GO:0016668">
    <property type="term" value="F:oxidoreductase activity, acting on a sulfur group of donors, NAD(P) as acceptor"/>
    <property type="evidence" value="ECO:0007669"/>
    <property type="project" value="InterPro"/>
</dbReference>
<evidence type="ECO:0000313" key="12">
    <source>
        <dbReference type="Proteomes" id="UP001295684"/>
    </source>
</evidence>
<dbReference type="EMBL" id="CAMPGE010002076">
    <property type="protein sequence ID" value="CAI2360882.1"/>
    <property type="molecule type" value="Genomic_DNA"/>
</dbReference>
<dbReference type="NCBIfam" id="NF004991">
    <property type="entry name" value="PRK06370.1-3"/>
    <property type="match status" value="1"/>
</dbReference>
<dbReference type="InterPro" id="IPR036388">
    <property type="entry name" value="WH-like_DNA-bd_sf"/>
</dbReference>
<evidence type="ECO:0000256" key="7">
    <source>
        <dbReference type="ARBA" id="ARBA00023157"/>
    </source>
</evidence>
<gene>
    <name evidence="11" type="ORF">ECRASSUSDP1_LOCUS2189</name>
</gene>
<name>A0AAD1U295_EUPCR</name>
<dbReference type="GO" id="GO:0035556">
    <property type="term" value="P:intracellular signal transduction"/>
    <property type="evidence" value="ECO:0007669"/>
    <property type="project" value="InterPro"/>
</dbReference>